<organism evidence="1 2">
    <name type="scientific">Panagrellus redivivus</name>
    <name type="common">Microworm</name>
    <dbReference type="NCBI Taxonomy" id="6233"/>
    <lineage>
        <taxon>Eukaryota</taxon>
        <taxon>Metazoa</taxon>
        <taxon>Ecdysozoa</taxon>
        <taxon>Nematoda</taxon>
        <taxon>Chromadorea</taxon>
        <taxon>Rhabditida</taxon>
        <taxon>Tylenchina</taxon>
        <taxon>Panagrolaimomorpha</taxon>
        <taxon>Panagrolaimoidea</taxon>
        <taxon>Panagrolaimidae</taxon>
        <taxon>Panagrellus</taxon>
    </lineage>
</organism>
<keyword evidence="1" id="KW-1185">Reference proteome</keyword>
<accession>A0A7E4WCX2</accession>
<evidence type="ECO:0000313" key="2">
    <source>
        <dbReference type="WBParaSite" id="Pan_g9186.t1"/>
    </source>
</evidence>
<dbReference type="AlphaFoldDB" id="A0A7E4WCX2"/>
<dbReference type="Proteomes" id="UP000492821">
    <property type="component" value="Unassembled WGS sequence"/>
</dbReference>
<reference evidence="1" key="1">
    <citation type="journal article" date="2013" name="Genetics">
        <title>The draft genome and transcriptome of Panagrellus redivivus are shaped by the harsh demands of a free-living lifestyle.</title>
        <authorList>
            <person name="Srinivasan J."/>
            <person name="Dillman A.R."/>
            <person name="Macchietto M.G."/>
            <person name="Heikkinen L."/>
            <person name="Lakso M."/>
            <person name="Fracchia K.M."/>
            <person name="Antoshechkin I."/>
            <person name="Mortazavi A."/>
            <person name="Wong G."/>
            <person name="Sternberg P.W."/>
        </authorList>
    </citation>
    <scope>NUCLEOTIDE SEQUENCE [LARGE SCALE GENOMIC DNA]</scope>
    <source>
        <strain evidence="1">MT8872</strain>
    </source>
</reference>
<protein>
    <submittedName>
        <fullName evidence="2">DUF659 domain-containing protein</fullName>
    </submittedName>
</protein>
<evidence type="ECO:0000313" key="1">
    <source>
        <dbReference type="Proteomes" id="UP000492821"/>
    </source>
</evidence>
<name>A0A7E4WCX2_PANRE</name>
<proteinExistence type="predicted"/>
<reference evidence="2" key="2">
    <citation type="submission" date="2020-10" db="UniProtKB">
        <authorList>
            <consortium name="WormBaseParasite"/>
        </authorList>
    </citation>
    <scope>IDENTIFICATION</scope>
</reference>
<dbReference type="WBParaSite" id="Pan_g9186.t1">
    <property type="protein sequence ID" value="Pan_g9186.t1"/>
    <property type="gene ID" value="Pan_g9186"/>
</dbReference>
<sequence length="149" mass="16914">MTRSSNENNAARGYLHILFRHYKQFQQVIPTLGSHIAALPQDLLSVIDVYAGTDKKYKNVNCVELSRALNKYKNNKALYKAEKMIEAYLNTMVSSSPRKTVGLDNDGLMMFYPLKGIGKTLKIIAGRPHFTCNRVDQNRPRPVVTAYFS</sequence>